<gene>
    <name evidence="2" type="ORF">BQ4739_LOCUS1463</name>
</gene>
<name>A0A383V823_TETOB</name>
<feature type="region of interest" description="Disordered" evidence="1">
    <location>
        <begin position="1"/>
        <end position="60"/>
    </location>
</feature>
<evidence type="ECO:0000313" key="3">
    <source>
        <dbReference type="Proteomes" id="UP000256970"/>
    </source>
</evidence>
<keyword evidence="3" id="KW-1185">Reference proteome</keyword>
<reference evidence="2 3" key="1">
    <citation type="submission" date="2016-10" db="EMBL/GenBank/DDBJ databases">
        <authorList>
            <person name="Cai Z."/>
        </authorList>
    </citation>
    <scope>NUCLEOTIDE SEQUENCE [LARGE SCALE GENOMIC DNA]</scope>
</reference>
<dbReference type="Proteomes" id="UP000256970">
    <property type="component" value="Unassembled WGS sequence"/>
</dbReference>
<dbReference type="EMBL" id="FNXT01000114">
    <property type="protein sequence ID" value="SZX60922.1"/>
    <property type="molecule type" value="Genomic_DNA"/>
</dbReference>
<evidence type="ECO:0000313" key="2">
    <source>
        <dbReference type="EMBL" id="SZX60922.1"/>
    </source>
</evidence>
<sequence>MSGHSGEPPAKDMPAVAAFTSMEQVRQEQERQGQQPEQQQQQQQALAAAPTGTLQDMDTNDLVSKRNQILYEQAVKGQQPGLTLMQDKLGDNLQETWGNEPTIMEPDQQN</sequence>
<organism evidence="2 3">
    <name type="scientific">Tetradesmus obliquus</name>
    <name type="common">Green alga</name>
    <name type="synonym">Acutodesmus obliquus</name>
    <dbReference type="NCBI Taxonomy" id="3088"/>
    <lineage>
        <taxon>Eukaryota</taxon>
        <taxon>Viridiplantae</taxon>
        <taxon>Chlorophyta</taxon>
        <taxon>core chlorophytes</taxon>
        <taxon>Chlorophyceae</taxon>
        <taxon>CS clade</taxon>
        <taxon>Sphaeropleales</taxon>
        <taxon>Scenedesmaceae</taxon>
        <taxon>Tetradesmus</taxon>
    </lineage>
</organism>
<evidence type="ECO:0000256" key="1">
    <source>
        <dbReference type="SAM" id="MobiDB-lite"/>
    </source>
</evidence>
<proteinExistence type="predicted"/>
<accession>A0A383V823</accession>
<dbReference type="AlphaFoldDB" id="A0A383V823"/>
<feature type="compositionally biased region" description="Low complexity" evidence="1">
    <location>
        <begin position="32"/>
        <end position="55"/>
    </location>
</feature>
<protein>
    <submittedName>
        <fullName evidence="2">Uncharacterized protein</fullName>
    </submittedName>
</protein>